<dbReference type="AlphaFoldDB" id="A8NTX8"/>
<protein>
    <recommendedName>
        <fullName evidence="5">SH3 domain-containing protein</fullName>
    </recommendedName>
</protein>
<evidence type="ECO:0000313" key="4">
    <source>
        <dbReference type="Proteomes" id="UP000001861"/>
    </source>
</evidence>
<reference evidence="3 4" key="1">
    <citation type="journal article" date="2010" name="Proc. Natl. Acad. Sci. U.S.A.">
        <title>Insights into evolution of multicellular fungi from the assembled chromosomes of the mushroom Coprinopsis cinerea (Coprinus cinereus).</title>
        <authorList>
            <person name="Stajich J.E."/>
            <person name="Wilke S.K."/>
            <person name="Ahren D."/>
            <person name="Au C.H."/>
            <person name="Birren B.W."/>
            <person name="Borodovsky M."/>
            <person name="Burns C."/>
            <person name="Canback B."/>
            <person name="Casselton L.A."/>
            <person name="Cheng C.K."/>
            <person name="Deng J."/>
            <person name="Dietrich F.S."/>
            <person name="Fargo D.C."/>
            <person name="Farman M.L."/>
            <person name="Gathman A.C."/>
            <person name="Goldberg J."/>
            <person name="Guigo R."/>
            <person name="Hoegger P.J."/>
            <person name="Hooker J.B."/>
            <person name="Huggins A."/>
            <person name="James T.Y."/>
            <person name="Kamada T."/>
            <person name="Kilaru S."/>
            <person name="Kodira C."/>
            <person name="Kues U."/>
            <person name="Kupfer D."/>
            <person name="Kwan H.S."/>
            <person name="Lomsadze A."/>
            <person name="Li W."/>
            <person name="Lilly W.W."/>
            <person name="Ma L.J."/>
            <person name="Mackey A.J."/>
            <person name="Manning G."/>
            <person name="Martin F."/>
            <person name="Muraguchi H."/>
            <person name="Natvig D.O."/>
            <person name="Palmerini H."/>
            <person name="Ramesh M.A."/>
            <person name="Rehmeyer C.J."/>
            <person name="Roe B.A."/>
            <person name="Shenoy N."/>
            <person name="Stanke M."/>
            <person name="Ter-Hovhannisyan V."/>
            <person name="Tunlid A."/>
            <person name="Velagapudi R."/>
            <person name="Vision T.J."/>
            <person name="Zeng Q."/>
            <person name="Zolan M.E."/>
            <person name="Pukkila P.J."/>
        </authorList>
    </citation>
    <scope>NUCLEOTIDE SEQUENCE [LARGE SCALE GENOMIC DNA]</scope>
    <source>
        <strain evidence="4">Okayama-7 / 130 / ATCC MYA-4618 / FGSC 9003</strain>
    </source>
</reference>
<dbReference type="OMA" id="DNVMSWS"/>
<name>A8NTX8_COPC7</name>
<organism evidence="3 4">
    <name type="scientific">Coprinopsis cinerea (strain Okayama-7 / 130 / ATCC MYA-4618 / FGSC 9003)</name>
    <name type="common">Inky cap fungus</name>
    <name type="synonym">Hormographiella aspergillata</name>
    <dbReference type="NCBI Taxonomy" id="240176"/>
    <lineage>
        <taxon>Eukaryota</taxon>
        <taxon>Fungi</taxon>
        <taxon>Dikarya</taxon>
        <taxon>Basidiomycota</taxon>
        <taxon>Agaricomycotina</taxon>
        <taxon>Agaricomycetes</taxon>
        <taxon>Agaricomycetidae</taxon>
        <taxon>Agaricales</taxon>
        <taxon>Agaricineae</taxon>
        <taxon>Psathyrellaceae</taxon>
        <taxon>Coprinopsis</taxon>
    </lineage>
</organism>
<sequence length="322" mass="35223">MPSIINKSTLERRAEGDSGLNGVYIAGIVVVALLLFCVGTWLLIRWNRQRNKKKREETSAATFLSVRGLMREAPSTMQEKMPSPPSAQAPPSSGFSRSQRRPTIVIPDRALTPRVGAGSRDDIINFHRQSDNFPKPFSFALNRSPVTPPGPNSGNIGPLNLSPQENNRSSWIRHSFFSNRSSMAIGNRYSVTSSSSSSFGAEPTTGATRKVRQLFTPVLPDELLLTKTGEQLTVIQSFDDGWCVVGRENASSIQHKKSLFPDSTGVAGNDVELGVVPAWCFLKPVKGLRAERPVRSTSLGITVQMDAPGNPSRNDLISWSNF</sequence>
<dbReference type="EMBL" id="AACS02000004">
    <property type="protein sequence ID" value="EAU85512.1"/>
    <property type="molecule type" value="Genomic_DNA"/>
</dbReference>
<dbReference type="Proteomes" id="UP000001861">
    <property type="component" value="Unassembled WGS sequence"/>
</dbReference>
<feature type="region of interest" description="Disordered" evidence="1">
    <location>
        <begin position="74"/>
        <end position="102"/>
    </location>
</feature>
<evidence type="ECO:0000256" key="2">
    <source>
        <dbReference type="SAM" id="Phobius"/>
    </source>
</evidence>
<dbReference type="RefSeq" id="XP_001836328.1">
    <property type="nucleotide sequence ID" value="XM_001836276.1"/>
</dbReference>
<dbReference type="InParanoid" id="A8NTX8"/>
<gene>
    <name evidence="3" type="ORF">CC1G_06413</name>
</gene>
<feature type="transmembrane region" description="Helical" evidence="2">
    <location>
        <begin position="23"/>
        <end position="44"/>
    </location>
</feature>
<keyword evidence="4" id="KW-1185">Reference proteome</keyword>
<accession>A8NTX8</accession>
<keyword evidence="2" id="KW-1133">Transmembrane helix</keyword>
<keyword evidence="2" id="KW-0472">Membrane</keyword>
<proteinExistence type="predicted"/>
<dbReference type="eggNOG" id="ENOG502SPR0">
    <property type="taxonomic scope" value="Eukaryota"/>
</dbReference>
<dbReference type="VEuPathDB" id="FungiDB:CC1G_06413"/>
<evidence type="ECO:0000256" key="1">
    <source>
        <dbReference type="SAM" id="MobiDB-lite"/>
    </source>
</evidence>
<evidence type="ECO:0008006" key="5">
    <source>
        <dbReference type="Google" id="ProtNLM"/>
    </source>
</evidence>
<keyword evidence="2" id="KW-0812">Transmembrane</keyword>
<comment type="caution">
    <text evidence="3">The sequence shown here is derived from an EMBL/GenBank/DDBJ whole genome shotgun (WGS) entry which is preliminary data.</text>
</comment>
<evidence type="ECO:0000313" key="3">
    <source>
        <dbReference type="EMBL" id="EAU85512.1"/>
    </source>
</evidence>
<dbReference type="OrthoDB" id="5340910at2759"/>
<dbReference type="GeneID" id="6012871"/>
<dbReference type="KEGG" id="cci:CC1G_06413"/>